<dbReference type="Gene3D" id="2.30.39.10">
    <property type="entry name" value="Alpha-1-antitrypsin, domain 1"/>
    <property type="match status" value="1"/>
</dbReference>
<dbReference type="InterPro" id="IPR042185">
    <property type="entry name" value="Serpin_sf_2"/>
</dbReference>
<proteinExistence type="inferred from homology"/>
<reference evidence="4" key="4">
    <citation type="submission" date="2025-09" db="UniProtKB">
        <authorList>
            <consortium name="Ensembl"/>
        </authorList>
    </citation>
    <scope>IDENTIFICATION</scope>
</reference>
<comment type="similarity">
    <text evidence="1 2">Belongs to the serpin family.</text>
</comment>
<name>F7AK90_CIOIN</name>
<dbReference type="FunFam" id="3.30.497.10:FF:000001">
    <property type="entry name" value="Serine protease inhibitor"/>
    <property type="match status" value="1"/>
</dbReference>
<evidence type="ECO:0000256" key="2">
    <source>
        <dbReference type="RuleBase" id="RU000411"/>
    </source>
</evidence>
<dbReference type="PANTHER" id="PTHR11461:SF211">
    <property type="entry name" value="GH10112P-RELATED"/>
    <property type="match status" value="1"/>
</dbReference>
<dbReference type="OMA" id="KLGRWFC"/>
<keyword evidence="5" id="KW-1185">Reference proteome</keyword>
<dbReference type="GO" id="GO:0005615">
    <property type="term" value="C:extracellular space"/>
    <property type="evidence" value="ECO:0000318"/>
    <property type="project" value="GO_Central"/>
</dbReference>
<dbReference type="InParanoid" id="F7AK90"/>
<dbReference type="Gene3D" id="3.30.497.10">
    <property type="entry name" value="Antithrombin, subunit I, domain 2"/>
    <property type="match status" value="1"/>
</dbReference>
<sequence>FCKVAAAKTDFALGLYKELSQKEDGNLFFSPYSISTALMMTLLGSKENTREEMLDVLGLKDLNESDINSGFLQILHHLRSSRGDVVLEMANKLFPEAIYKLEKDFLSKCKEFYETEIQALDFKGNPDASREAINAWAEKETSGKIKDLLPSGSIDSLVRLVLANAVYFKGSWLHKFKEQQTTMKDFHIRENKVEKVNMMFMKRKFRFNFDQSLGLQVVEIPYIGNKLSMVVFLPTERFALNKIENALTTEKLHGLLAGLWEETLMLSLPRMKFEQDFDLGGVLKKMGMMDAFDERAANFEAISGSRDLVISKVVHKAFIEVNEEGSEAAAATAVVMMLRSMPAPPVMVNCDHPFLFLIRHNQTKTILFLGRFSGP</sequence>
<dbReference type="CDD" id="cd00172">
    <property type="entry name" value="serpin"/>
    <property type="match status" value="1"/>
</dbReference>
<dbReference type="InterPro" id="IPR000215">
    <property type="entry name" value="Serpin_fam"/>
</dbReference>
<gene>
    <name evidence="4" type="primary">LOC100179000</name>
</gene>
<feature type="domain" description="Serpin" evidence="3">
    <location>
        <begin position="13"/>
        <end position="375"/>
    </location>
</feature>
<dbReference type="SUPFAM" id="SSF56574">
    <property type="entry name" value="Serpins"/>
    <property type="match status" value="1"/>
</dbReference>
<evidence type="ECO:0000256" key="1">
    <source>
        <dbReference type="ARBA" id="ARBA00009500"/>
    </source>
</evidence>
<evidence type="ECO:0000259" key="3">
    <source>
        <dbReference type="SMART" id="SM00093"/>
    </source>
</evidence>
<dbReference type="Ensembl" id="ENSCINT00000029266.2">
    <property type="protein sequence ID" value="ENSCINP00000029020.2"/>
    <property type="gene ID" value="ENSCING00000019069.1"/>
</dbReference>
<evidence type="ECO:0000313" key="4">
    <source>
        <dbReference type="Ensembl" id="ENSCINP00000029020.2"/>
    </source>
</evidence>
<dbReference type="Proteomes" id="UP000008144">
    <property type="component" value="Chromosome 13"/>
</dbReference>
<dbReference type="FunCoup" id="F7AK90">
    <property type="interactions" value="1"/>
</dbReference>
<dbReference type="PANTHER" id="PTHR11461">
    <property type="entry name" value="SERINE PROTEASE INHIBITOR, SERPIN"/>
    <property type="match status" value="1"/>
</dbReference>
<reference evidence="4" key="3">
    <citation type="submission" date="2025-08" db="UniProtKB">
        <authorList>
            <consortium name="Ensembl"/>
        </authorList>
    </citation>
    <scope>IDENTIFICATION</scope>
</reference>
<dbReference type="InterPro" id="IPR023796">
    <property type="entry name" value="Serpin_dom"/>
</dbReference>
<evidence type="ECO:0000313" key="5">
    <source>
        <dbReference type="Proteomes" id="UP000008144"/>
    </source>
</evidence>
<dbReference type="InterPro" id="IPR023795">
    <property type="entry name" value="Serpin_CS"/>
</dbReference>
<dbReference type="GO" id="GO:0004867">
    <property type="term" value="F:serine-type endopeptidase inhibitor activity"/>
    <property type="evidence" value="ECO:0000318"/>
    <property type="project" value="GO_Central"/>
</dbReference>
<dbReference type="PROSITE" id="PS00284">
    <property type="entry name" value="SERPIN"/>
    <property type="match status" value="1"/>
</dbReference>
<dbReference type="STRING" id="7719.ENSCINP00000029020"/>
<reference evidence="4" key="2">
    <citation type="journal article" date="2008" name="Genome Biol.">
        <title>Improved genome assembly and evidence-based global gene model set for the chordate Ciona intestinalis: new insight into intron and operon populations.</title>
        <authorList>
            <person name="Satou Y."/>
            <person name="Mineta K."/>
            <person name="Ogasawara M."/>
            <person name="Sasakura Y."/>
            <person name="Shoguchi E."/>
            <person name="Ueno K."/>
            <person name="Yamada L."/>
            <person name="Matsumoto J."/>
            <person name="Wasserscheid J."/>
            <person name="Dewar K."/>
            <person name="Wiley G.B."/>
            <person name="Macmil S.L."/>
            <person name="Roe B.A."/>
            <person name="Zeller R.W."/>
            <person name="Hastings K.E."/>
            <person name="Lemaire P."/>
            <person name="Lindquist E."/>
            <person name="Endo T."/>
            <person name="Hotta K."/>
            <person name="Inaba K."/>
        </authorList>
    </citation>
    <scope>NUCLEOTIDE SEQUENCE [LARGE SCALE GENOMIC DNA]</scope>
    <source>
        <strain evidence="4">wild type</strain>
    </source>
</reference>
<dbReference type="InterPro" id="IPR042178">
    <property type="entry name" value="Serpin_sf_1"/>
</dbReference>
<dbReference type="HOGENOM" id="CLU_023330_0_2_1"/>
<organism evidence="4 5">
    <name type="scientific">Ciona intestinalis</name>
    <name type="common">Transparent sea squirt</name>
    <name type="synonym">Ascidia intestinalis</name>
    <dbReference type="NCBI Taxonomy" id="7719"/>
    <lineage>
        <taxon>Eukaryota</taxon>
        <taxon>Metazoa</taxon>
        <taxon>Chordata</taxon>
        <taxon>Tunicata</taxon>
        <taxon>Ascidiacea</taxon>
        <taxon>Phlebobranchia</taxon>
        <taxon>Cionidae</taxon>
        <taxon>Ciona</taxon>
    </lineage>
</organism>
<protein>
    <submittedName>
        <fullName evidence="4">Serpin B6-like</fullName>
    </submittedName>
</protein>
<dbReference type="AlphaFoldDB" id="F7AK90"/>
<reference evidence="5" key="1">
    <citation type="journal article" date="2002" name="Science">
        <title>The draft genome of Ciona intestinalis: insights into chordate and vertebrate origins.</title>
        <authorList>
            <person name="Dehal P."/>
            <person name="Satou Y."/>
            <person name="Campbell R.K."/>
            <person name="Chapman J."/>
            <person name="Degnan B."/>
            <person name="De Tomaso A."/>
            <person name="Davidson B."/>
            <person name="Di Gregorio A."/>
            <person name="Gelpke M."/>
            <person name="Goodstein D.M."/>
            <person name="Harafuji N."/>
            <person name="Hastings K.E."/>
            <person name="Ho I."/>
            <person name="Hotta K."/>
            <person name="Huang W."/>
            <person name="Kawashima T."/>
            <person name="Lemaire P."/>
            <person name="Martinez D."/>
            <person name="Meinertzhagen I.A."/>
            <person name="Necula S."/>
            <person name="Nonaka M."/>
            <person name="Putnam N."/>
            <person name="Rash S."/>
            <person name="Saiga H."/>
            <person name="Satake M."/>
            <person name="Terry A."/>
            <person name="Yamada L."/>
            <person name="Wang H.G."/>
            <person name="Awazu S."/>
            <person name="Azumi K."/>
            <person name="Boore J."/>
            <person name="Branno M."/>
            <person name="Chin-Bow S."/>
            <person name="DeSantis R."/>
            <person name="Doyle S."/>
            <person name="Francino P."/>
            <person name="Keys D.N."/>
            <person name="Haga S."/>
            <person name="Hayashi H."/>
            <person name="Hino K."/>
            <person name="Imai K.S."/>
            <person name="Inaba K."/>
            <person name="Kano S."/>
            <person name="Kobayashi K."/>
            <person name="Kobayashi M."/>
            <person name="Lee B.I."/>
            <person name="Makabe K.W."/>
            <person name="Manohar C."/>
            <person name="Matassi G."/>
            <person name="Medina M."/>
            <person name="Mochizuki Y."/>
            <person name="Mount S."/>
            <person name="Morishita T."/>
            <person name="Miura S."/>
            <person name="Nakayama A."/>
            <person name="Nishizaka S."/>
            <person name="Nomoto H."/>
            <person name="Ohta F."/>
            <person name="Oishi K."/>
            <person name="Rigoutsos I."/>
            <person name="Sano M."/>
            <person name="Sasaki A."/>
            <person name="Sasakura Y."/>
            <person name="Shoguchi E."/>
            <person name="Shin-i T."/>
            <person name="Spagnuolo A."/>
            <person name="Stainier D."/>
            <person name="Suzuki M.M."/>
            <person name="Tassy O."/>
            <person name="Takatori N."/>
            <person name="Tokuoka M."/>
            <person name="Yagi K."/>
            <person name="Yoshizaki F."/>
            <person name="Wada S."/>
            <person name="Zhang C."/>
            <person name="Hyatt P.D."/>
            <person name="Larimer F."/>
            <person name="Detter C."/>
            <person name="Doggett N."/>
            <person name="Glavina T."/>
            <person name="Hawkins T."/>
            <person name="Richardson P."/>
            <person name="Lucas S."/>
            <person name="Kohara Y."/>
            <person name="Levine M."/>
            <person name="Satoh N."/>
            <person name="Rokhsar D.S."/>
        </authorList>
    </citation>
    <scope>NUCLEOTIDE SEQUENCE [LARGE SCALE GENOMIC DNA]</scope>
</reference>
<dbReference type="SMART" id="SM00093">
    <property type="entry name" value="SERPIN"/>
    <property type="match status" value="1"/>
</dbReference>
<dbReference type="GeneTree" id="ENSGT00940000163730"/>
<dbReference type="InterPro" id="IPR036186">
    <property type="entry name" value="Serpin_sf"/>
</dbReference>
<dbReference type="EMBL" id="EAAA01001098">
    <property type="status" value="NOT_ANNOTATED_CDS"/>
    <property type="molecule type" value="Genomic_DNA"/>
</dbReference>
<accession>F7AK90</accession>
<dbReference type="Pfam" id="PF00079">
    <property type="entry name" value="Serpin"/>
    <property type="match status" value="1"/>
</dbReference>